<name>A0A3G8ZED1_9FLAO</name>
<dbReference type="AlphaFoldDB" id="A0A3G8ZED1"/>
<dbReference type="PANTHER" id="PTHR13789">
    <property type="entry name" value="MONOOXYGENASE"/>
    <property type="match status" value="1"/>
</dbReference>
<keyword evidence="1" id="KW-0560">Oxidoreductase</keyword>
<evidence type="ECO:0000313" key="4">
    <source>
        <dbReference type="EMBL" id="AZI55543.1"/>
    </source>
</evidence>
<keyword evidence="2" id="KW-0503">Monooxygenase</keyword>
<accession>A0A3G8ZED1</accession>
<reference evidence="5" key="1">
    <citation type="submission" date="2018-11" db="EMBL/GenBank/DDBJ databases">
        <title>Proposal to divide the Flavobacteriaceae and reorganize its genera based on Amino Acid Identity values calculated from whole genome sequences.</title>
        <authorList>
            <person name="Nicholson A.C."/>
            <person name="Gulvik C.A."/>
            <person name="Whitney A.M."/>
            <person name="Sheth M."/>
            <person name="Batra D."/>
            <person name="Pryor J."/>
            <person name="Bernardet J.-F."/>
            <person name="Hugo C."/>
            <person name="Kampfer P."/>
            <person name="Newman J.D."/>
            <person name="McQuiston J.R."/>
        </authorList>
    </citation>
    <scope>NUCLEOTIDE SEQUENCE [LARGE SCALE GENOMIC DNA]</scope>
    <source>
        <strain evidence="5">H6466</strain>
    </source>
</reference>
<dbReference type="PRINTS" id="PR00420">
    <property type="entry name" value="RNGMNOXGNASE"/>
</dbReference>
<organism evidence="4 5">
    <name type="scientific">Epilithonimonas vandammei</name>
    <dbReference type="NCBI Taxonomy" id="2487072"/>
    <lineage>
        <taxon>Bacteria</taxon>
        <taxon>Pseudomonadati</taxon>
        <taxon>Bacteroidota</taxon>
        <taxon>Flavobacteriia</taxon>
        <taxon>Flavobacteriales</taxon>
        <taxon>Weeksellaceae</taxon>
        <taxon>Chryseobacterium group</taxon>
        <taxon>Epilithonimonas</taxon>
    </lineage>
</organism>
<gene>
    <name evidence="4" type="ORF">EIB75_09905</name>
</gene>
<dbReference type="InterPro" id="IPR050493">
    <property type="entry name" value="FAD-dep_Monooxygenase_BioMet"/>
</dbReference>
<dbReference type="GO" id="GO:0071949">
    <property type="term" value="F:FAD binding"/>
    <property type="evidence" value="ECO:0007669"/>
    <property type="project" value="InterPro"/>
</dbReference>
<dbReference type="Gene3D" id="3.50.50.60">
    <property type="entry name" value="FAD/NAD(P)-binding domain"/>
    <property type="match status" value="1"/>
</dbReference>
<dbReference type="RefSeq" id="WP_124986560.1">
    <property type="nucleotide sequence ID" value="NZ_CP034160.1"/>
</dbReference>
<dbReference type="InterPro" id="IPR002938">
    <property type="entry name" value="FAD-bd"/>
</dbReference>
<evidence type="ECO:0000256" key="2">
    <source>
        <dbReference type="ARBA" id="ARBA00023033"/>
    </source>
</evidence>
<evidence type="ECO:0000259" key="3">
    <source>
        <dbReference type="Pfam" id="PF01494"/>
    </source>
</evidence>
<proteinExistence type="predicted"/>
<protein>
    <recommendedName>
        <fullName evidence="3">FAD-binding domain-containing protein</fullName>
    </recommendedName>
</protein>
<dbReference type="Proteomes" id="UP000272316">
    <property type="component" value="Chromosome"/>
</dbReference>
<sequence>MKSIAIIGGGIAGLTFSLFLQNKDFHIEIYEKRESVAEMGVSITLFPNALRVYKELGIYEEILKKGRALKGAYLKSDDGRILKQTHQKTEIPIVCILRSDLHSILLNQSKLNLHLNCEVTSLKTIENIVECTFSDGIKKIFDTVIGADGLNSKVREFVIDDKLPTYCGYTMWRGVCNNEFNIDNGGETLGKGKRFGIVPLNNGKISWWAAQNGENKKYNDNVKVRLLDDFKIFHQPISKIISSTENIIVSPIYDRNIKKGWFKNNIVLLGDAAHPTSPNLGQGACTAIEGAYILAKSIISKGLNEEACKQYEEYQFPRAEFIVNMSRRMGKSRQTENKIKLFLQFFFIKYLPSSIGENLTNTIIDYDVTTKFKF</sequence>
<dbReference type="InterPro" id="IPR036188">
    <property type="entry name" value="FAD/NAD-bd_sf"/>
</dbReference>
<evidence type="ECO:0000256" key="1">
    <source>
        <dbReference type="ARBA" id="ARBA00023002"/>
    </source>
</evidence>
<dbReference type="Pfam" id="PF01494">
    <property type="entry name" value="FAD_binding_3"/>
    <property type="match status" value="1"/>
</dbReference>
<dbReference type="KEGG" id="eva:EIB75_09905"/>
<dbReference type="EMBL" id="CP034160">
    <property type="protein sequence ID" value="AZI55543.1"/>
    <property type="molecule type" value="Genomic_DNA"/>
</dbReference>
<feature type="domain" description="FAD-binding" evidence="3">
    <location>
        <begin position="4"/>
        <end position="310"/>
    </location>
</feature>
<evidence type="ECO:0000313" key="5">
    <source>
        <dbReference type="Proteomes" id="UP000272316"/>
    </source>
</evidence>
<dbReference type="SUPFAM" id="SSF51905">
    <property type="entry name" value="FAD/NAD(P)-binding domain"/>
    <property type="match status" value="1"/>
</dbReference>
<dbReference type="GO" id="GO:0004497">
    <property type="term" value="F:monooxygenase activity"/>
    <property type="evidence" value="ECO:0007669"/>
    <property type="project" value="UniProtKB-KW"/>
</dbReference>
<dbReference type="PANTHER" id="PTHR13789:SF309">
    <property type="entry name" value="PUTATIVE (AFU_ORTHOLOGUE AFUA_6G14510)-RELATED"/>
    <property type="match status" value="1"/>
</dbReference>